<evidence type="ECO:0000313" key="2">
    <source>
        <dbReference type="EMBL" id="GIY26860.1"/>
    </source>
</evidence>
<feature type="compositionally biased region" description="Basic and acidic residues" evidence="1">
    <location>
        <begin position="31"/>
        <end position="45"/>
    </location>
</feature>
<organism evidence="2 3">
    <name type="scientific">Caerostris extrusa</name>
    <name type="common">Bark spider</name>
    <name type="synonym">Caerostris bankana</name>
    <dbReference type="NCBI Taxonomy" id="172846"/>
    <lineage>
        <taxon>Eukaryota</taxon>
        <taxon>Metazoa</taxon>
        <taxon>Ecdysozoa</taxon>
        <taxon>Arthropoda</taxon>
        <taxon>Chelicerata</taxon>
        <taxon>Arachnida</taxon>
        <taxon>Araneae</taxon>
        <taxon>Araneomorphae</taxon>
        <taxon>Entelegynae</taxon>
        <taxon>Araneoidea</taxon>
        <taxon>Araneidae</taxon>
        <taxon>Caerostris</taxon>
    </lineage>
</organism>
<comment type="caution">
    <text evidence="2">The sequence shown here is derived from an EMBL/GenBank/DDBJ whole genome shotgun (WGS) entry which is preliminary data.</text>
</comment>
<feature type="compositionally biased region" description="Basic and acidic residues" evidence="1">
    <location>
        <begin position="73"/>
        <end position="87"/>
    </location>
</feature>
<protein>
    <submittedName>
        <fullName evidence="2">Uncharacterized protein</fullName>
    </submittedName>
</protein>
<dbReference type="AlphaFoldDB" id="A0AAV4RZJ0"/>
<feature type="region of interest" description="Disordered" evidence="1">
    <location>
        <begin position="17"/>
        <end position="134"/>
    </location>
</feature>
<evidence type="ECO:0000256" key="1">
    <source>
        <dbReference type="SAM" id="MobiDB-lite"/>
    </source>
</evidence>
<keyword evidence="3" id="KW-1185">Reference proteome</keyword>
<sequence>MFEAIHIDSSLRILFEIERQSPLKASRNAPRGREEESTFREDDPRPSTPYETSPDVSPPKQSRKTEPLPTPHPTERNRSGSRPERTSRNKNRIPSEELSFVSVPGTMTSLTFEKQKHRPKSLCKQQARSSQREQKGPIVLRSLITISFPRFASLQTPTWDKAHFSSDVSIPTRFMALNGGGFFLIESLSNEKRFGSLFFKLGLLRTDYMNKDLVGTQKKY</sequence>
<dbReference type="EMBL" id="BPLR01008741">
    <property type="protein sequence ID" value="GIY26860.1"/>
    <property type="molecule type" value="Genomic_DNA"/>
</dbReference>
<accession>A0AAV4RZJ0</accession>
<proteinExistence type="predicted"/>
<dbReference type="Proteomes" id="UP001054945">
    <property type="component" value="Unassembled WGS sequence"/>
</dbReference>
<gene>
    <name evidence="2" type="ORF">CEXT_347971</name>
</gene>
<reference evidence="2 3" key="1">
    <citation type="submission" date="2021-06" db="EMBL/GenBank/DDBJ databases">
        <title>Caerostris extrusa draft genome.</title>
        <authorList>
            <person name="Kono N."/>
            <person name="Arakawa K."/>
        </authorList>
    </citation>
    <scope>NUCLEOTIDE SEQUENCE [LARGE SCALE GENOMIC DNA]</scope>
</reference>
<name>A0AAV4RZJ0_CAEEX</name>
<evidence type="ECO:0000313" key="3">
    <source>
        <dbReference type="Proteomes" id="UP001054945"/>
    </source>
</evidence>